<dbReference type="InterPro" id="IPR036259">
    <property type="entry name" value="MFS_trans_sf"/>
</dbReference>
<dbReference type="GO" id="GO:0022857">
    <property type="term" value="F:transmembrane transporter activity"/>
    <property type="evidence" value="ECO:0007669"/>
    <property type="project" value="InterPro"/>
</dbReference>
<keyword evidence="6 7" id="KW-0472">Membrane</keyword>
<dbReference type="PANTHER" id="PTHR23517">
    <property type="entry name" value="RESISTANCE PROTEIN MDTM, PUTATIVE-RELATED-RELATED"/>
    <property type="match status" value="1"/>
</dbReference>
<protein>
    <submittedName>
        <fullName evidence="8">MFS transporter</fullName>
    </submittedName>
</protein>
<sequence>MRAALRSLDLVPAAGPGRRMVLVTVVQSGGSGLFLTSSAVFFVRVVGLEPGQLGLGLSLAGLAGFLVTVPIGRLADRHGARRLLAVNHLVLALLFALYPLAGGFPSFVVLASLIAMAEISASPLRSATLHSLLPAAEAVRTRAQMRSGFNIGFLLGAGLAAVVLAAPSHATFWAVCLTNALAQAACGVAVWRLRPSTVPQDHNGPRSGGAPLGHALRDTRFVLLTMANGVLELHSTVLTLGLPLWIISRHAAPASLVSLFIVVNTVIVVLLQVRLTRGAGSVAGAAALERRAGLVLAAGCVVCAISSGLGTAAGTTALVAGTVILSVGEIWQAGGGWGLAFELPPPGRQGEYQAVFGLGRGIAQFLGPALVTTLVVGAGAIGWLVLAGLFLLTGFACWWLAVGGREPQTTVPLTAELG</sequence>
<reference evidence="8" key="1">
    <citation type="submission" date="2021-01" db="EMBL/GenBank/DDBJ databases">
        <title>Whole genome shotgun sequence of Actinoplanes nipponensis NBRC 14063.</title>
        <authorList>
            <person name="Komaki H."/>
            <person name="Tamura T."/>
        </authorList>
    </citation>
    <scope>NUCLEOTIDE SEQUENCE</scope>
    <source>
        <strain evidence="8">NBRC 14063</strain>
    </source>
</reference>
<keyword evidence="3" id="KW-1003">Cell membrane</keyword>
<accession>A0A919JCI1</accession>
<evidence type="ECO:0000256" key="2">
    <source>
        <dbReference type="ARBA" id="ARBA00022448"/>
    </source>
</evidence>
<evidence type="ECO:0000313" key="8">
    <source>
        <dbReference type="EMBL" id="GIE47072.1"/>
    </source>
</evidence>
<feature type="transmembrane region" description="Helical" evidence="7">
    <location>
        <begin position="148"/>
        <end position="166"/>
    </location>
</feature>
<dbReference type="Pfam" id="PF07690">
    <property type="entry name" value="MFS_1"/>
    <property type="match status" value="1"/>
</dbReference>
<feature type="transmembrane region" description="Helical" evidence="7">
    <location>
        <begin position="221"/>
        <end position="246"/>
    </location>
</feature>
<dbReference type="GO" id="GO:0005886">
    <property type="term" value="C:plasma membrane"/>
    <property type="evidence" value="ECO:0007669"/>
    <property type="project" value="UniProtKB-SubCell"/>
</dbReference>
<dbReference type="PANTHER" id="PTHR23517:SF2">
    <property type="entry name" value="MULTIDRUG RESISTANCE PROTEIN MDTH"/>
    <property type="match status" value="1"/>
</dbReference>
<evidence type="ECO:0000256" key="3">
    <source>
        <dbReference type="ARBA" id="ARBA00022475"/>
    </source>
</evidence>
<gene>
    <name evidence="8" type="ORF">Ani05nite_06060</name>
</gene>
<evidence type="ECO:0000313" key="9">
    <source>
        <dbReference type="Proteomes" id="UP000647172"/>
    </source>
</evidence>
<feature type="transmembrane region" description="Helical" evidence="7">
    <location>
        <begin position="294"/>
        <end position="327"/>
    </location>
</feature>
<evidence type="ECO:0000256" key="5">
    <source>
        <dbReference type="ARBA" id="ARBA00022989"/>
    </source>
</evidence>
<dbReference type="SUPFAM" id="SSF103473">
    <property type="entry name" value="MFS general substrate transporter"/>
    <property type="match status" value="1"/>
</dbReference>
<feature type="transmembrane region" description="Helical" evidence="7">
    <location>
        <begin position="21"/>
        <end position="47"/>
    </location>
</feature>
<comment type="caution">
    <text evidence="8">The sequence shown here is derived from an EMBL/GenBank/DDBJ whole genome shotgun (WGS) entry which is preliminary data.</text>
</comment>
<keyword evidence="5 7" id="KW-1133">Transmembrane helix</keyword>
<keyword evidence="2" id="KW-0813">Transport</keyword>
<evidence type="ECO:0000256" key="6">
    <source>
        <dbReference type="ARBA" id="ARBA00023136"/>
    </source>
</evidence>
<dbReference type="RefSeq" id="WP_203764288.1">
    <property type="nucleotide sequence ID" value="NZ_BAAAYJ010000103.1"/>
</dbReference>
<feature type="transmembrane region" description="Helical" evidence="7">
    <location>
        <begin position="53"/>
        <end position="71"/>
    </location>
</feature>
<feature type="transmembrane region" description="Helical" evidence="7">
    <location>
        <begin position="380"/>
        <end position="401"/>
    </location>
</feature>
<keyword evidence="9" id="KW-1185">Reference proteome</keyword>
<dbReference type="Proteomes" id="UP000647172">
    <property type="component" value="Unassembled WGS sequence"/>
</dbReference>
<organism evidence="8 9">
    <name type="scientific">Actinoplanes nipponensis</name>
    <dbReference type="NCBI Taxonomy" id="135950"/>
    <lineage>
        <taxon>Bacteria</taxon>
        <taxon>Bacillati</taxon>
        <taxon>Actinomycetota</taxon>
        <taxon>Actinomycetes</taxon>
        <taxon>Micromonosporales</taxon>
        <taxon>Micromonosporaceae</taxon>
        <taxon>Actinoplanes</taxon>
    </lineage>
</organism>
<evidence type="ECO:0000256" key="7">
    <source>
        <dbReference type="SAM" id="Phobius"/>
    </source>
</evidence>
<dbReference type="Gene3D" id="1.20.1250.20">
    <property type="entry name" value="MFS general substrate transporter like domains"/>
    <property type="match status" value="1"/>
</dbReference>
<dbReference type="EMBL" id="BOMQ01000008">
    <property type="protein sequence ID" value="GIE47072.1"/>
    <property type="molecule type" value="Genomic_DNA"/>
</dbReference>
<feature type="transmembrane region" description="Helical" evidence="7">
    <location>
        <begin position="83"/>
        <end position="101"/>
    </location>
</feature>
<proteinExistence type="predicted"/>
<keyword evidence="4 7" id="KW-0812">Transmembrane</keyword>
<evidence type="ECO:0000256" key="4">
    <source>
        <dbReference type="ARBA" id="ARBA00022692"/>
    </source>
</evidence>
<feature type="transmembrane region" description="Helical" evidence="7">
    <location>
        <begin position="252"/>
        <end position="273"/>
    </location>
</feature>
<evidence type="ECO:0000256" key="1">
    <source>
        <dbReference type="ARBA" id="ARBA00004651"/>
    </source>
</evidence>
<dbReference type="InterPro" id="IPR050171">
    <property type="entry name" value="MFS_Transporters"/>
</dbReference>
<dbReference type="InterPro" id="IPR011701">
    <property type="entry name" value="MFS"/>
</dbReference>
<name>A0A919JCI1_9ACTN</name>
<dbReference type="AlphaFoldDB" id="A0A919JCI1"/>
<comment type="subcellular location">
    <subcellularLocation>
        <location evidence="1">Cell membrane</location>
        <topology evidence="1">Multi-pass membrane protein</topology>
    </subcellularLocation>
</comment>